<keyword evidence="1" id="KW-1133">Transmembrane helix</keyword>
<protein>
    <recommendedName>
        <fullName evidence="4">Lipoprotein</fullName>
    </recommendedName>
</protein>
<sequence length="133" mass="13710">MTGRVVAGALGLAGIGTGLAVLLTDPHVRDPLDVAVWLVAALLLHDAVLVPLVLLVGAALRARGPLRGGLIVGGCLTAVALPAVLRPGPVPVSLLPLDYVRNWLFALGAVAVVTALAAGWALLRSRWGRRARR</sequence>
<feature type="transmembrane region" description="Helical" evidence="1">
    <location>
        <begin position="68"/>
        <end position="85"/>
    </location>
</feature>
<comment type="caution">
    <text evidence="2">The sequence shown here is derived from an EMBL/GenBank/DDBJ whole genome shotgun (WGS) entry which is preliminary data.</text>
</comment>
<evidence type="ECO:0000313" key="3">
    <source>
        <dbReference type="Proteomes" id="UP001057702"/>
    </source>
</evidence>
<dbReference type="Proteomes" id="UP001057702">
    <property type="component" value="Unassembled WGS sequence"/>
</dbReference>
<keyword evidence="3" id="KW-1185">Reference proteome</keyword>
<keyword evidence="1" id="KW-0812">Transmembrane</keyword>
<evidence type="ECO:0008006" key="4">
    <source>
        <dbReference type="Google" id="ProtNLM"/>
    </source>
</evidence>
<reference evidence="2" key="1">
    <citation type="submission" date="2022-06" db="EMBL/GenBank/DDBJ databases">
        <title>Draft genome sequence of Streptomyces sp. RB6PN25 isolated from peat swamp forest in Thailand.</title>
        <authorList>
            <person name="Duangmal K."/>
            <person name="Klaysubun C."/>
        </authorList>
    </citation>
    <scope>NUCLEOTIDE SEQUENCE</scope>
    <source>
        <strain evidence="2">RB6PN25</strain>
    </source>
</reference>
<name>A0ABT1PRQ2_9ACTN</name>
<organism evidence="2 3">
    <name type="scientific">Streptomyces humicola</name>
    <dbReference type="NCBI Taxonomy" id="2953240"/>
    <lineage>
        <taxon>Bacteria</taxon>
        <taxon>Bacillati</taxon>
        <taxon>Actinomycetota</taxon>
        <taxon>Actinomycetes</taxon>
        <taxon>Kitasatosporales</taxon>
        <taxon>Streptomycetaceae</taxon>
        <taxon>Streptomyces</taxon>
    </lineage>
</organism>
<evidence type="ECO:0000313" key="2">
    <source>
        <dbReference type="EMBL" id="MCQ4079808.1"/>
    </source>
</evidence>
<dbReference type="RefSeq" id="WP_255918673.1">
    <property type="nucleotide sequence ID" value="NZ_JANFNG010000002.1"/>
</dbReference>
<accession>A0ABT1PRQ2</accession>
<keyword evidence="1" id="KW-0472">Membrane</keyword>
<feature type="transmembrane region" description="Helical" evidence="1">
    <location>
        <begin position="105"/>
        <end position="123"/>
    </location>
</feature>
<dbReference type="EMBL" id="JANFNG010000002">
    <property type="protein sequence ID" value="MCQ4079808.1"/>
    <property type="molecule type" value="Genomic_DNA"/>
</dbReference>
<feature type="transmembrane region" description="Helical" evidence="1">
    <location>
        <begin position="36"/>
        <end position="56"/>
    </location>
</feature>
<proteinExistence type="predicted"/>
<evidence type="ECO:0000256" key="1">
    <source>
        <dbReference type="SAM" id="Phobius"/>
    </source>
</evidence>
<gene>
    <name evidence="2" type="ORF">NGB36_04180</name>
</gene>